<reference evidence="7 8" key="1">
    <citation type="submission" date="2022-10" db="EMBL/GenBank/DDBJ databases">
        <title>High-quality genome sequences of two octocoral-associated bacteria, Endozoicomonas euniceicola EF212 and Endozoicomonas gorgoniicola PS125.</title>
        <authorList>
            <person name="Chiou Y.-J."/>
            <person name="Chen Y.-H."/>
        </authorList>
    </citation>
    <scope>NUCLEOTIDE SEQUENCE [LARGE SCALE GENOMIC DNA]</scope>
    <source>
        <strain evidence="7 8">PS125</strain>
    </source>
</reference>
<keyword evidence="5" id="KW-0963">Cytoplasm</keyword>
<dbReference type="Gene3D" id="3.40.50.300">
    <property type="entry name" value="P-loop containing nucleotide triphosphate hydrolases"/>
    <property type="match status" value="1"/>
</dbReference>
<comment type="catalytic activity">
    <reaction evidence="5">
        <text>3'-dephospho-CoA + ATP = ADP + CoA + H(+)</text>
        <dbReference type="Rhea" id="RHEA:18245"/>
        <dbReference type="ChEBI" id="CHEBI:15378"/>
        <dbReference type="ChEBI" id="CHEBI:30616"/>
        <dbReference type="ChEBI" id="CHEBI:57287"/>
        <dbReference type="ChEBI" id="CHEBI:57328"/>
        <dbReference type="ChEBI" id="CHEBI:456216"/>
        <dbReference type="EC" id="2.7.1.24"/>
    </reaction>
</comment>
<dbReference type="PANTHER" id="PTHR10695">
    <property type="entry name" value="DEPHOSPHO-COA KINASE-RELATED"/>
    <property type="match status" value="1"/>
</dbReference>
<evidence type="ECO:0000256" key="3">
    <source>
        <dbReference type="ARBA" id="ARBA00022840"/>
    </source>
</evidence>
<dbReference type="SUPFAM" id="SSF52540">
    <property type="entry name" value="P-loop containing nucleoside triphosphate hydrolases"/>
    <property type="match status" value="1"/>
</dbReference>
<name>A0ABT3MWS1_9GAMM</name>
<keyword evidence="5 7" id="KW-0808">Transferase</keyword>
<organism evidence="7 8">
    <name type="scientific">Endozoicomonas gorgoniicola</name>
    <dbReference type="NCBI Taxonomy" id="1234144"/>
    <lineage>
        <taxon>Bacteria</taxon>
        <taxon>Pseudomonadati</taxon>
        <taxon>Pseudomonadota</taxon>
        <taxon>Gammaproteobacteria</taxon>
        <taxon>Oceanospirillales</taxon>
        <taxon>Endozoicomonadaceae</taxon>
        <taxon>Endozoicomonas</taxon>
    </lineage>
</organism>
<gene>
    <name evidence="5 7" type="primary">coaE</name>
    <name evidence="7" type="ORF">NX722_14535</name>
</gene>
<comment type="pathway">
    <text evidence="5">Cofactor biosynthesis; coenzyme A biosynthesis; CoA from (R)-pantothenate: step 5/5.</text>
</comment>
<evidence type="ECO:0000256" key="2">
    <source>
        <dbReference type="ARBA" id="ARBA00022741"/>
    </source>
</evidence>
<keyword evidence="3 5" id="KW-0067">ATP-binding</keyword>
<dbReference type="RefSeq" id="WP_262563560.1">
    <property type="nucleotide sequence ID" value="NZ_JAPFCC010000001.1"/>
</dbReference>
<evidence type="ECO:0000256" key="1">
    <source>
        <dbReference type="ARBA" id="ARBA00009018"/>
    </source>
</evidence>
<evidence type="ECO:0000313" key="7">
    <source>
        <dbReference type="EMBL" id="MCW7553822.1"/>
    </source>
</evidence>
<accession>A0ABT3MWS1</accession>
<dbReference type="PANTHER" id="PTHR10695:SF46">
    <property type="entry name" value="BIFUNCTIONAL COENZYME A SYNTHASE-RELATED"/>
    <property type="match status" value="1"/>
</dbReference>
<dbReference type="InterPro" id="IPR027417">
    <property type="entry name" value="P-loop_NTPase"/>
</dbReference>
<comment type="function">
    <text evidence="5">Catalyzes the phosphorylation of the 3'-hydroxyl group of dephosphocoenzyme A to form coenzyme A.</text>
</comment>
<evidence type="ECO:0000256" key="4">
    <source>
        <dbReference type="ARBA" id="ARBA00022993"/>
    </source>
</evidence>
<dbReference type="HAMAP" id="MF_00376">
    <property type="entry name" value="Dephospho_CoA_kinase"/>
    <property type="match status" value="1"/>
</dbReference>
<dbReference type="GO" id="GO:0004140">
    <property type="term" value="F:dephospho-CoA kinase activity"/>
    <property type="evidence" value="ECO:0007669"/>
    <property type="project" value="UniProtKB-EC"/>
</dbReference>
<dbReference type="InterPro" id="IPR001977">
    <property type="entry name" value="Depp_CoAkinase"/>
</dbReference>
<sequence length="200" mass="22577">MSLVIGVTGGIGSGKTAVTDYFATLGIAIVDADQAARVVVEPGQPALEKIAHRYKGILQEEDGSLNRRKLRDIIFASDSERVWLEQLLHPLIREQIMTELKASVSPYSILVSPLMIETDQHLLADRVLVVDVPVELQIARTISRDNMTEEQTRSILARQATREERREKADDIVDNSQSLEQLYPQLDKLHQHYLKLAKQR</sequence>
<dbReference type="PRINTS" id="PR00988">
    <property type="entry name" value="URIDINKINASE"/>
</dbReference>
<dbReference type="Proteomes" id="UP001209854">
    <property type="component" value="Unassembled WGS sequence"/>
</dbReference>
<keyword evidence="5 7" id="KW-0418">Kinase</keyword>
<dbReference type="EC" id="2.7.1.24" evidence="5 6"/>
<proteinExistence type="inferred from homology"/>
<feature type="binding site" evidence="5">
    <location>
        <begin position="12"/>
        <end position="17"/>
    </location>
    <ligand>
        <name>ATP</name>
        <dbReference type="ChEBI" id="CHEBI:30616"/>
    </ligand>
</feature>
<dbReference type="CDD" id="cd02022">
    <property type="entry name" value="DPCK"/>
    <property type="match status" value="1"/>
</dbReference>
<comment type="caution">
    <text evidence="7">The sequence shown here is derived from an EMBL/GenBank/DDBJ whole genome shotgun (WGS) entry which is preliminary data.</text>
</comment>
<comment type="subcellular location">
    <subcellularLocation>
        <location evidence="5">Cytoplasm</location>
    </subcellularLocation>
</comment>
<keyword evidence="2 5" id="KW-0547">Nucleotide-binding</keyword>
<comment type="similarity">
    <text evidence="1 5">Belongs to the CoaE family.</text>
</comment>
<evidence type="ECO:0000256" key="5">
    <source>
        <dbReference type="HAMAP-Rule" id="MF_00376"/>
    </source>
</evidence>
<keyword evidence="4 5" id="KW-0173">Coenzyme A biosynthesis</keyword>
<protein>
    <recommendedName>
        <fullName evidence="5 6">Dephospho-CoA kinase</fullName>
        <ecNumber evidence="5 6">2.7.1.24</ecNumber>
    </recommendedName>
    <alternativeName>
        <fullName evidence="5">Dephosphocoenzyme A kinase</fullName>
    </alternativeName>
</protein>
<evidence type="ECO:0000313" key="8">
    <source>
        <dbReference type="Proteomes" id="UP001209854"/>
    </source>
</evidence>
<keyword evidence="8" id="KW-1185">Reference proteome</keyword>
<dbReference type="NCBIfam" id="TIGR00152">
    <property type="entry name" value="dephospho-CoA kinase"/>
    <property type="match status" value="1"/>
</dbReference>
<dbReference type="EMBL" id="JAPFCC010000001">
    <property type="protein sequence ID" value="MCW7553822.1"/>
    <property type="molecule type" value="Genomic_DNA"/>
</dbReference>
<evidence type="ECO:0000256" key="6">
    <source>
        <dbReference type="NCBIfam" id="TIGR00152"/>
    </source>
</evidence>
<dbReference type="PROSITE" id="PS51219">
    <property type="entry name" value="DPCK"/>
    <property type="match status" value="1"/>
</dbReference>
<dbReference type="Pfam" id="PF01121">
    <property type="entry name" value="CoaE"/>
    <property type="match status" value="1"/>
</dbReference>